<accession>A0AAV0WBA0</accession>
<keyword evidence="2" id="KW-1185">Reference proteome</keyword>
<dbReference type="EMBL" id="CARXXK010000002">
    <property type="protein sequence ID" value="CAI6353073.1"/>
    <property type="molecule type" value="Genomic_DNA"/>
</dbReference>
<organism evidence="1 2">
    <name type="scientific">Macrosiphum euphorbiae</name>
    <name type="common">potato aphid</name>
    <dbReference type="NCBI Taxonomy" id="13131"/>
    <lineage>
        <taxon>Eukaryota</taxon>
        <taxon>Metazoa</taxon>
        <taxon>Ecdysozoa</taxon>
        <taxon>Arthropoda</taxon>
        <taxon>Hexapoda</taxon>
        <taxon>Insecta</taxon>
        <taxon>Pterygota</taxon>
        <taxon>Neoptera</taxon>
        <taxon>Paraneoptera</taxon>
        <taxon>Hemiptera</taxon>
        <taxon>Sternorrhyncha</taxon>
        <taxon>Aphidomorpha</taxon>
        <taxon>Aphidoidea</taxon>
        <taxon>Aphididae</taxon>
        <taxon>Macrosiphini</taxon>
        <taxon>Macrosiphum</taxon>
    </lineage>
</organism>
<reference evidence="1 2" key="1">
    <citation type="submission" date="2023-01" db="EMBL/GenBank/DDBJ databases">
        <authorList>
            <person name="Whitehead M."/>
        </authorList>
    </citation>
    <scope>NUCLEOTIDE SEQUENCE [LARGE SCALE GENOMIC DNA]</scope>
</reference>
<sequence length="92" mass="10646">MYQKTHLGHEGDERELPHKSLNANEKLAIDNKLSLGVPLNVLLGQYESTQRNGEDICSRIDLLNYQDIPNISKQYNLLMNLFQHNTKKIQKI</sequence>
<dbReference type="AlphaFoldDB" id="A0AAV0WBA0"/>
<comment type="caution">
    <text evidence="1">The sequence shown here is derived from an EMBL/GenBank/DDBJ whole genome shotgun (WGS) entry which is preliminary data.</text>
</comment>
<evidence type="ECO:0000313" key="2">
    <source>
        <dbReference type="Proteomes" id="UP001160148"/>
    </source>
</evidence>
<proteinExistence type="predicted"/>
<protein>
    <submittedName>
        <fullName evidence="1">Uncharacterized protein</fullName>
    </submittedName>
</protein>
<gene>
    <name evidence="1" type="ORF">MEUPH1_LOCUS9236</name>
</gene>
<name>A0AAV0WBA0_9HEMI</name>
<evidence type="ECO:0000313" key="1">
    <source>
        <dbReference type="EMBL" id="CAI6353073.1"/>
    </source>
</evidence>
<dbReference type="Proteomes" id="UP001160148">
    <property type="component" value="Unassembled WGS sequence"/>
</dbReference>